<dbReference type="Pfam" id="PF02637">
    <property type="entry name" value="GatB_Yqey"/>
    <property type="match status" value="1"/>
</dbReference>
<organism evidence="12 13">
    <name type="scientific">Selenihalanaerobacter shriftii</name>
    <dbReference type="NCBI Taxonomy" id="142842"/>
    <lineage>
        <taxon>Bacteria</taxon>
        <taxon>Bacillati</taxon>
        <taxon>Bacillota</taxon>
        <taxon>Clostridia</taxon>
        <taxon>Halanaerobiales</taxon>
        <taxon>Halobacteroidaceae</taxon>
        <taxon>Selenihalanaerobacter</taxon>
    </lineage>
</organism>
<dbReference type="GO" id="GO:0005524">
    <property type="term" value="F:ATP binding"/>
    <property type="evidence" value="ECO:0007669"/>
    <property type="project" value="UniProtKB-KW"/>
</dbReference>
<evidence type="ECO:0000256" key="7">
    <source>
        <dbReference type="ARBA" id="ARBA00024799"/>
    </source>
</evidence>
<dbReference type="SUPFAM" id="SSF55931">
    <property type="entry name" value="Glutamine synthetase/guanido kinase"/>
    <property type="match status" value="1"/>
</dbReference>
<dbReference type="EC" id="6.3.5.-" evidence="10"/>
<dbReference type="GO" id="GO:0006412">
    <property type="term" value="P:translation"/>
    <property type="evidence" value="ECO:0007669"/>
    <property type="project" value="UniProtKB-UniRule"/>
</dbReference>
<keyword evidence="5 10" id="KW-0067">ATP-binding</keyword>
<evidence type="ECO:0000256" key="9">
    <source>
        <dbReference type="ARBA" id="ARBA00047913"/>
    </source>
</evidence>
<dbReference type="AlphaFoldDB" id="A0A1T4JSA2"/>
<dbReference type="InterPro" id="IPR004413">
    <property type="entry name" value="GatB"/>
</dbReference>
<comment type="catalytic activity">
    <reaction evidence="8 10">
        <text>L-aspartyl-tRNA(Asn) + L-glutamine + ATP + H2O = L-asparaginyl-tRNA(Asn) + L-glutamate + ADP + phosphate + 2 H(+)</text>
        <dbReference type="Rhea" id="RHEA:14513"/>
        <dbReference type="Rhea" id="RHEA-COMP:9674"/>
        <dbReference type="Rhea" id="RHEA-COMP:9677"/>
        <dbReference type="ChEBI" id="CHEBI:15377"/>
        <dbReference type="ChEBI" id="CHEBI:15378"/>
        <dbReference type="ChEBI" id="CHEBI:29985"/>
        <dbReference type="ChEBI" id="CHEBI:30616"/>
        <dbReference type="ChEBI" id="CHEBI:43474"/>
        <dbReference type="ChEBI" id="CHEBI:58359"/>
        <dbReference type="ChEBI" id="CHEBI:78515"/>
        <dbReference type="ChEBI" id="CHEBI:78516"/>
        <dbReference type="ChEBI" id="CHEBI:456216"/>
    </reaction>
</comment>
<gene>
    <name evidence="10" type="primary">gatB</name>
    <name evidence="12" type="ORF">SAMN02745118_00376</name>
</gene>
<keyword evidence="13" id="KW-1185">Reference proteome</keyword>
<evidence type="ECO:0000256" key="1">
    <source>
        <dbReference type="ARBA" id="ARBA00005306"/>
    </source>
</evidence>
<evidence type="ECO:0000256" key="5">
    <source>
        <dbReference type="ARBA" id="ARBA00022840"/>
    </source>
</evidence>
<dbReference type="InterPro" id="IPR018027">
    <property type="entry name" value="Asn/Gln_amidotransferase"/>
</dbReference>
<keyword evidence="4 10" id="KW-0547">Nucleotide-binding</keyword>
<dbReference type="InterPro" id="IPR006075">
    <property type="entry name" value="Asn/Gln-tRNA_Trfase_suB/E_cat"/>
</dbReference>
<dbReference type="SUPFAM" id="SSF89095">
    <property type="entry name" value="GatB/YqeY motif"/>
    <property type="match status" value="1"/>
</dbReference>
<keyword evidence="12" id="KW-0808">Transferase</keyword>
<dbReference type="InterPro" id="IPR017959">
    <property type="entry name" value="Asn/Gln-tRNA_amidoTrfase_suB/E"/>
</dbReference>
<dbReference type="STRING" id="142842.SAMN02745118_00376"/>
<evidence type="ECO:0000256" key="6">
    <source>
        <dbReference type="ARBA" id="ARBA00022917"/>
    </source>
</evidence>
<keyword evidence="6 10" id="KW-0648">Protein biosynthesis</keyword>
<protein>
    <recommendedName>
        <fullName evidence="10">Aspartyl/glutamyl-tRNA(Asn/Gln) amidotransferase subunit B</fullName>
        <shortName evidence="10">Asp/Glu-ADT subunit B</shortName>
        <ecNumber evidence="10">6.3.5.-</ecNumber>
    </recommendedName>
</protein>
<dbReference type="InterPro" id="IPR003789">
    <property type="entry name" value="Asn/Gln_tRNA_amidoTrase-B-like"/>
</dbReference>
<comment type="subunit">
    <text evidence="2 10">Heterotrimer of A, B and C subunits.</text>
</comment>
<evidence type="ECO:0000256" key="4">
    <source>
        <dbReference type="ARBA" id="ARBA00022741"/>
    </source>
</evidence>
<dbReference type="EMBL" id="FUWM01000004">
    <property type="protein sequence ID" value="SJZ33082.1"/>
    <property type="molecule type" value="Genomic_DNA"/>
</dbReference>
<dbReference type="InterPro" id="IPR017958">
    <property type="entry name" value="Gln-tRNA_amidoTrfase_suB_CS"/>
</dbReference>
<dbReference type="FunFam" id="1.10.10.410:FF:000001">
    <property type="entry name" value="Aspartyl/glutamyl-tRNA(Asn/Gln) amidotransferase subunit B"/>
    <property type="match status" value="1"/>
</dbReference>
<accession>A0A1T4JSA2</accession>
<dbReference type="NCBIfam" id="NF004014">
    <property type="entry name" value="PRK05477.1-4"/>
    <property type="match status" value="1"/>
</dbReference>
<evidence type="ECO:0000256" key="2">
    <source>
        <dbReference type="ARBA" id="ARBA00011123"/>
    </source>
</evidence>
<evidence type="ECO:0000259" key="11">
    <source>
        <dbReference type="SMART" id="SM00845"/>
    </source>
</evidence>
<dbReference type="GO" id="GO:0050567">
    <property type="term" value="F:glutaminyl-tRNA synthase (glutamine-hydrolyzing) activity"/>
    <property type="evidence" value="ECO:0007669"/>
    <property type="project" value="UniProtKB-UniRule"/>
</dbReference>
<dbReference type="RefSeq" id="WP_078808897.1">
    <property type="nucleotide sequence ID" value="NZ_FUWM01000004.1"/>
</dbReference>
<dbReference type="Gene3D" id="1.10.10.410">
    <property type="match status" value="1"/>
</dbReference>
<reference evidence="13" key="1">
    <citation type="submission" date="2017-02" db="EMBL/GenBank/DDBJ databases">
        <authorList>
            <person name="Varghese N."/>
            <person name="Submissions S."/>
        </authorList>
    </citation>
    <scope>NUCLEOTIDE SEQUENCE [LARGE SCALE GENOMIC DNA]</scope>
    <source>
        <strain evidence="13">ATCC BAA-73</strain>
    </source>
</reference>
<dbReference type="PANTHER" id="PTHR11659">
    <property type="entry name" value="GLUTAMYL-TRNA GLN AMIDOTRANSFERASE SUBUNIT B MITOCHONDRIAL AND PROKARYOTIC PET112-RELATED"/>
    <property type="match status" value="1"/>
</dbReference>
<dbReference type="OrthoDB" id="9804078at2"/>
<evidence type="ECO:0000256" key="3">
    <source>
        <dbReference type="ARBA" id="ARBA00022598"/>
    </source>
</evidence>
<dbReference type="InterPro" id="IPR014746">
    <property type="entry name" value="Gln_synth/guanido_kin_cat_dom"/>
</dbReference>
<dbReference type="FunFam" id="1.10.150.380:FF:000001">
    <property type="entry name" value="Aspartyl/glutamyl-tRNA(Asn/Gln) amidotransferase subunit B"/>
    <property type="match status" value="1"/>
</dbReference>
<keyword evidence="3 10" id="KW-0436">Ligase</keyword>
<dbReference type="GO" id="GO:0050566">
    <property type="term" value="F:asparaginyl-tRNA synthase (glutamine-hydrolyzing) activity"/>
    <property type="evidence" value="ECO:0007669"/>
    <property type="project" value="RHEA"/>
</dbReference>
<dbReference type="Gene3D" id="1.10.150.380">
    <property type="entry name" value="GatB domain, N-terminal subdomain"/>
    <property type="match status" value="1"/>
</dbReference>
<dbReference type="Proteomes" id="UP000190625">
    <property type="component" value="Unassembled WGS sequence"/>
</dbReference>
<evidence type="ECO:0000256" key="8">
    <source>
        <dbReference type="ARBA" id="ARBA00047380"/>
    </source>
</evidence>
<dbReference type="HAMAP" id="MF_00121">
    <property type="entry name" value="GatB"/>
    <property type="match status" value="1"/>
</dbReference>
<dbReference type="InterPro" id="IPR023168">
    <property type="entry name" value="GatB_Yqey_C_2"/>
</dbReference>
<dbReference type="NCBIfam" id="NF004012">
    <property type="entry name" value="PRK05477.1-2"/>
    <property type="match status" value="1"/>
</dbReference>
<feature type="domain" description="Asn/Gln amidotransferase" evidence="11">
    <location>
        <begin position="330"/>
        <end position="477"/>
    </location>
</feature>
<dbReference type="NCBIfam" id="TIGR00133">
    <property type="entry name" value="gatB"/>
    <property type="match status" value="1"/>
</dbReference>
<evidence type="ECO:0000256" key="10">
    <source>
        <dbReference type="HAMAP-Rule" id="MF_00121"/>
    </source>
</evidence>
<name>A0A1T4JSA2_9FIRM</name>
<comment type="catalytic activity">
    <reaction evidence="9 10">
        <text>L-glutamyl-tRNA(Gln) + L-glutamine + ATP + H2O = L-glutaminyl-tRNA(Gln) + L-glutamate + ADP + phosphate + H(+)</text>
        <dbReference type="Rhea" id="RHEA:17521"/>
        <dbReference type="Rhea" id="RHEA-COMP:9681"/>
        <dbReference type="Rhea" id="RHEA-COMP:9684"/>
        <dbReference type="ChEBI" id="CHEBI:15377"/>
        <dbReference type="ChEBI" id="CHEBI:15378"/>
        <dbReference type="ChEBI" id="CHEBI:29985"/>
        <dbReference type="ChEBI" id="CHEBI:30616"/>
        <dbReference type="ChEBI" id="CHEBI:43474"/>
        <dbReference type="ChEBI" id="CHEBI:58359"/>
        <dbReference type="ChEBI" id="CHEBI:78520"/>
        <dbReference type="ChEBI" id="CHEBI:78521"/>
        <dbReference type="ChEBI" id="CHEBI:456216"/>
    </reaction>
</comment>
<proteinExistence type="inferred from homology"/>
<comment type="function">
    <text evidence="7 10">Allows the formation of correctly charged Asn-tRNA(Asn) or Gln-tRNA(Gln) through the transamidation of misacylated Asp-tRNA(Asn) or Glu-tRNA(Gln) in organisms which lack either or both of asparaginyl-tRNA or glutaminyl-tRNA synthetases. The reaction takes place in the presence of glutamine and ATP through an activated phospho-Asp-tRNA(Asn) or phospho-Glu-tRNA(Gln).</text>
</comment>
<dbReference type="GO" id="GO:0070681">
    <property type="term" value="P:glutaminyl-tRNAGln biosynthesis via transamidation"/>
    <property type="evidence" value="ECO:0007669"/>
    <property type="project" value="TreeGrafter"/>
</dbReference>
<sequence length="478" mass="53683">MLEDYDITIGLEVHAQLDTDTKIFCSCSNEFGAEPNVHTCPVCLGLPGVLPVLNKKAVDYAVKAGLALNCDIATFSKFDRKNYFYPDLPKAYQVSQFDLPLCTDGYIDVETENNEEAVRISINRIHMEEDAGKLVHSDSGDSLVDYNRVGTPLIEIVTEPDIHSPAQAIAYLKKLKSILEYLEVSNCNMAEGSLRCDANASIKPKGAKELGTKTELKNMNSFKAIEKGLKYEIKRQEKVLDSGEEVVQETRMWDANQERTFSMRGKEEAHDYRYFPEPDLVPMEVDKAWLEDIAETIPELPAVRRKRFVAEFGLPEYDAEVLIDSKSVADFFEATVEKHDDPKSVSNWIMGDLMRLLNEEDIEIDEAKVDPDGLANMLKLLDDDTISSKIAKTVFEEMFNTGKAPDTIVEEKGLKQISNEDELGNIVDKVIEENPDAVADYQGGKDQAIGYLVGQIMKETRGKADPQLTNEMLREKLN</sequence>
<evidence type="ECO:0000313" key="12">
    <source>
        <dbReference type="EMBL" id="SJZ33082.1"/>
    </source>
</evidence>
<dbReference type="PROSITE" id="PS01234">
    <property type="entry name" value="GATB"/>
    <property type="match status" value="1"/>
</dbReference>
<comment type="similarity">
    <text evidence="1 10">Belongs to the GatB/GatE family. GatB subfamily.</text>
</comment>
<dbReference type="GO" id="GO:0016740">
    <property type="term" value="F:transferase activity"/>
    <property type="evidence" value="ECO:0007669"/>
    <property type="project" value="UniProtKB-KW"/>
</dbReference>
<dbReference type="SMART" id="SM00845">
    <property type="entry name" value="GatB_Yqey"/>
    <property type="match status" value="1"/>
</dbReference>
<dbReference type="InterPro" id="IPR042114">
    <property type="entry name" value="GatB_C_1"/>
</dbReference>
<dbReference type="PANTHER" id="PTHR11659:SF0">
    <property type="entry name" value="GLUTAMYL-TRNA(GLN) AMIDOTRANSFERASE SUBUNIT B, MITOCHONDRIAL"/>
    <property type="match status" value="1"/>
</dbReference>
<dbReference type="Pfam" id="PF02934">
    <property type="entry name" value="GatB_N"/>
    <property type="match status" value="1"/>
</dbReference>
<evidence type="ECO:0000313" key="13">
    <source>
        <dbReference type="Proteomes" id="UP000190625"/>
    </source>
</evidence>